<keyword evidence="4" id="KW-0106">Calcium</keyword>
<dbReference type="GO" id="GO:0046872">
    <property type="term" value="F:metal ion binding"/>
    <property type="evidence" value="ECO:0007669"/>
    <property type="project" value="UniProtKB-KW"/>
</dbReference>
<keyword evidence="3" id="KW-0378">Hydrolase</keyword>
<dbReference type="AlphaFoldDB" id="A0A329MS43"/>
<accession>A0A329MS43</accession>
<dbReference type="SUPFAM" id="SSF53649">
    <property type="entry name" value="Alkaline phosphatase-like"/>
    <property type="match status" value="1"/>
</dbReference>
<evidence type="ECO:0000256" key="1">
    <source>
        <dbReference type="ARBA" id="ARBA00008779"/>
    </source>
</evidence>
<proteinExistence type="inferred from homology"/>
<gene>
    <name evidence="6" type="ORF">DQG23_05320</name>
</gene>
<evidence type="ECO:0000313" key="6">
    <source>
        <dbReference type="EMBL" id="RAV22614.1"/>
    </source>
</evidence>
<evidence type="ECO:0000256" key="4">
    <source>
        <dbReference type="ARBA" id="ARBA00022837"/>
    </source>
</evidence>
<dbReference type="InterPro" id="IPR017850">
    <property type="entry name" value="Alkaline_phosphatase_core_sf"/>
</dbReference>
<comment type="similarity">
    <text evidence="1">Belongs to the sulfatase family.</text>
</comment>
<dbReference type="PANTHER" id="PTHR42693">
    <property type="entry name" value="ARYLSULFATASE FAMILY MEMBER"/>
    <property type="match status" value="1"/>
</dbReference>
<dbReference type="GO" id="GO:0004065">
    <property type="term" value="F:arylsulfatase activity"/>
    <property type="evidence" value="ECO:0007669"/>
    <property type="project" value="TreeGrafter"/>
</dbReference>
<evidence type="ECO:0000256" key="2">
    <source>
        <dbReference type="ARBA" id="ARBA00022723"/>
    </source>
</evidence>
<dbReference type="InterPro" id="IPR024607">
    <property type="entry name" value="Sulfatase_CS"/>
</dbReference>
<dbReference type="EMBL" id="QMFB01000002">
    <property type="protein sequence ID" value="RAV22614.1"/>
    <property type="molecule type" value="Genomic_DNA"/>
</dbReference>
<protein>
    <submittedName>
        <fullName evidence="6">Sulfatase</fullName>
    </submittedName>
</protein>
<name>A0A329MS43_9BACL</name>
<dbReference type="InterPro" id="IPR000917">
    <property type="entry name" value="Sulfatase_N"/>
</dbReference>
<organism evidence="6 7">
    <name type="scientific">Paenibacillus contaminans</name>
    <dbReference type="NCBI Taxonomy" id="450362"/>
    <lineage>
        <taxon>Bacteria</taxon>
        <taxon>Bacillati</taxon>
        <taxon>Bacillota</taxon>
        <taxon>Bacilli</taxon>
        <taxon>Bacillales</taxon>
        <taxon>Paenibacillaceae</taxon>
        <taxon>Paenibacillus</taxon>
    </lineage>
</organism>
<dbReference type="PROSITE" id="PS00149">
    <property type="entry name" value="SULFATASE_2"/>
    <property type="match status" value="1"/>
</dbReference>
<sequence length="464" mass="52748">MTDRKPNILFVFPDQWRKQAVGFLGEDPVMTPNIDRFAKESMFLDNAISCFPLCSPNRSSMLTGRYPLSTGVTTNCKLGLDIALNADEKTIGNMLKDAGYATGYIGKWHLDLPEQNREPEPASGARHWDAYTPPGEKRYGFDFWYAYNAYDRHLAPHYWKDTPEMIEVDEWSLQHETDVAASFIRNRDKEKPFALFVSWNPPHQPFGEVPDRYKAMYADMELEFRPNVLEGEAKRQAVEHLRDYYAAVTGMDEQFGRLLGLLREEGIEDDTIVVLTSDHGELMGAHDWTEHKNIWYEEAIVVPCMFRWPGKVKSGRDGTMFNSVDLVPTLLGLADLPVPDRVQGTDLSAVMREGVLEPPRRANPSSAFICHYPGALSEHREAAESGRNINAFGWRGVRTAQHTYVVKRPFGSSATERLLYDNMADPYQLSPKRIDDLPADAAAGKLEGELRHWLERIGDPFMLD</sequence>
<keyword evidence="7" id="KW-1185">Reference proteome</keyword>
<dbReference type="Pfam" id="PF00884">
    <property type="entry name" value="Sulfatase"/>
    <property type="match status" value="1"/>
</dbReference>
<dbReference type="OrthoDB" id="9762324at2"/>
<dbReference type="CDD" id="cd16034">
    <property type="entry name" value="sulfatase_like"/>
    <property type="match status" value="1"/>
</dbReference>
<evidence type="ECO:0000259" key="5">
    <source>
        <dbReference type="Pfam" id="PF00884"/>
    </source>
</evidence>
<dbReference type="PANTHER" id="PTHR42693:SF53">
    <property type="entry name" value="ENDO-4-O-SULFATASE"/>
    <property type="match status" value="1"/>
</dbReference>
<dbReference type="Proteomes" id="UP000250369">
    <property type="component" value="Unassembled WGS sequence"/>
</dbReference>
<evidence type="ECO:0000256" key="3">
    <source>
        <dbReference type="ARBA" id="ARBA00022801"/>
    </source>
</evidence>
<dbReference type="Gene3D" id="3.40.720.10">
    <property type="entry name" value="Alkaline Phosphatase, subunit A"/>
    <property type="match status" value="1"/>
</dbReference>
<feature type="domain" description="Sulfatase N-terminal" evidence="5">
    <location>
        <begin position="6"/>
        <end position="335"/>
    </location>
</feature>
<evidence type="ECO:0000313" key="7">
    <source>
        <dbReference type="Proteomes" id="UP000250369"/>
    </source>
</evidence>
<keyword evidence="2" id="KW-0479">Metal-binding</keyword>
<dbReference type="InterPro" id="IPR050738">
    <property type="entry name" value="Sulfatase"/>
</dbReference>
<comment type="caution">
    <text evidence="6">The sequence shown here is derived from an EMBL/GenBank/DDBJ whole genome shotgun (WGS) entry which is preliminary data.</text>
</comment>
<dbReference type="Gene3D" id="3.30.1120.10">
    <property type="match status" value="1"/>
</dbReference>
<reference evidence="6 7" key="1">
    <citation type="journal article" date="2009" name="Int. J. Syst. Evol. Microbiol.">
        <title>Paenibacillus contaminans sp. nov., isolated from a contaminated laboratory plate.</title>
        <authorList>
            <person name="Chou J.H."/>
            <person name="Lee J.H."/>
            <person name="Lin M.C."/>
            <person name="Chang P.S."/>
            <person name="Arun A.B."/>
            <person name="Young C.C."/>
            <person name="Chen W.M."/>
        </authorList>
    </citation>
    <scope>NUCLEOTIDE SEQUENCE [LARGE SCALE GENOMIC DNA]</scope>
    <source>
        <strain evidence="6 7">CKOBP-6</strain>
    </source>
</reference>